<dbReference type="CDD" id="cd08547">
    <property type="entry name" value="Type_II_cohesin"/>
    <property type="match status" value="1"/>
</dbReference>
<gene>
    <name evidence="5" type="ORF">KZC50_02090</name>
</gene>
<sequence length="252" mass="24718">MPENTPARRPLRRRSRAVAALAAVSALLGGSLALAPAAVAAEAPPTIGAVSITAPAAADEGDTLEVVIAVDASADLFAYELTVTYDPTLLAVVDGQSTFPSGGFDSVADDAGSATFTHTRLGTSPGLEGAQELVTFSFTALGGGAAEIAVSDATFLSASGAAIGLPEGAVVSTTTALTAAPEPPSPTPTPTSSATTSPVPPTDDATPAPDTAGPPLAVTGQDAAVWIVLGVLAAGVIAVGVVIVLRRRAVTR</sequence>
<organism evidence="5 6">
    <name type="scientific">Microbacterium aurantiacum</name>
    <dbReference type="NCBI Taxonomy" id="162393"/>
    <lineage>
        <taxon>Bacteria</taxon>
        <taxon>Bacillati</taxon>
        <taxon>Actinomycetota</taxon>
        <taxon>Actinomycetes</taxon>
        <taxon>Micrococcales</taxon>
        <taxon>Microbacteriaceae</taxon>
        <taxon>Microbacterium</taxon>
    </lineage>
</organism>
<keyword evidence="2" id="KW-0472">Membrane</keyword>
<dbReference type="InterPro" id="IPR002102">
    <property type="entry name" value="Cohesin_dom"/>
</dbReference>
<name>A0AAJ2HHB4_9MICO</name>
<dbReference type="SUPFAM" id="SSF49384">
    <property type="entry name" value="Carbohydrate-binding domain"/>
    <property type="match status" value="1"/>
</dbReference>
<dbReference type="GO" id="GO:0030246">
    <property type="term" value="F:carbohydrate binding"/>
    <property type="evidence" value="ECO:0007669"/>
    <property type="project" value="InterPro"/>
</dbReference>
<evidence type="ECO:0000256" key="3">
    <source>
        <dbReference type="SAM" id="SignalP"/>
    </source>
</evidence>
<evidence type="ECO:0000313" key="6">
    <source>
        <dbReference type="Proteomes" id="UP001183582"/>
    </source>
</evidence>
<feature type="chain" id="PRO_5042504104" evidence="3">
    <location>
        <begin position="41"/>
        <end position="252"/>
    </location>
</feature>
<feature type="region of interest" description="Disordered" evidence="1">
    <location>
        <begin position="175"/>
        <end position="215"/>
    </location>
</feature>
<evidence type="ECO:0000259" key="4">
    <source>
        <dbReference type="Pfam" id="PF00963"/>
    </source>
</evidence>
<dbReference type="RefSeq" id="WP_310890471.1">
    <property type="nucleotide sequence ID" value="NZ_BAAAGR010000001.1"/>
</dbReference>
<feature type="signal peptide" evidence="3">
    <location>
        <begin position="1"/>
        <end position="40"/>
    </location>
</feature>
<evidence type="ECO:0000256" key="2">
    <source>
        <dbReference type="SAM" id="Phobius"/>
    </source>
</evidence>
<dbReference type="GeneID" id="301456980"/>
<keyword evidence="2" id="KW-0812">Transmembrane</keyword>
<keyword evidence="2" id="KW-1133">Transmembrane helix</keyword>
<dbReference type="PROSITE" id="PS51318">
    <property type="entry name" value="TAT"/>
    <property type="match status" value="1"/>
</dbReference>
<accession>A0AAJ2HHB4</accession>
<evidence type="ECO:0000313" key="5">
    <source>
        <dbReference type="EMBL" id="MDS0244399.1"/>
    </source>
</evidence>
<protein>
    <submittedName>
        <fullName evidence="5">Cohesin domain-containing protein</fullName>
    </submittedName>
</protein>
<reference evidence="5 6" key="1">
    <citation type="submission" date="2021-06" db="EMBL/GenBank/DDBJ databases">
        <title>Genome-based taxonomic framework of Microbacterium strains isolated from marine environment, the description of four new species and reclassification of four preexisting species.</title>
        <authorList>
            <person name="Lee S.D."/>
            <person name="Kim S.-M."/>
            <person name="Byeon Y.-S."/>
            <person name="Yang H.L."/>
            <person name="Kim I.S."/>
        </authorList>
    </citation>
    <scope>NUCLEOTIDE SEQUENCE [LARGE SCALE GENOMIC DNA]</scope>
    <source>
        <strain evidence="5 6">KACC 20514</strain>
    </source>
</reference>
<dbReference type="GO" id="GO:0000272">
    <property type="term" value="P:polysaccharide catabolic process"/>
    <property type="evidence" value="ECO:0007669"/>
    <property type="project" value="InterPro"/>
</dbReference>
<dbReference type="InterPro" id="IPR008965">
    <property type="entry name" value="CBM2/CBM3_carb-bd_dom_sf"/>
</dbReference>
<dbReference type="AlphaFoldDB" id="A0AAJ2HHB4"/>
<comment type="caution">
    <text evidence="5">The sequence shown here is derived from an EMBL/GenBank/DDBJ whole genome shotgun (WGS) entry which is preliminary data.</text>
</comment>
<keyword evidence="3" id="KW-0732">Signal</keyword>
<feature type="compositionally biased region" description="Low complexity" evidence="1">
    <location>
        <begin position="190"/>
        <end position="215"/>
    </location>
</feature>
<dbReference type="Pfam" id="PF00963">
    <property type="entry name" value="Cohesin"/>
    <property type="match status" value="1"/>
</dbReference>
<feature type="transmembrane region" description="Helical" evidence="2">
    <location>
        <begin position="223"/>
        <end position="245"/>
    </location>
</feature>
<dbReference type="EMBL" id="JAHWXH010000001">
    <property type="protein sequence ID" value="MDS0244399.1"/>
    <property type="molecule type" value="Genomic_DNA"/>
</dbReference>
<dbReference type="InterPro" id="IPR006311">
    <property type="entry name" value="TAT_signal"/>
</dbReference>
<proteinExistence type="predicted"/>
<dbReference type="Proteomes" id="UP001183582">
    <property type="component" value="Unassembled WGS sequence"/>
</dbReference>
<dbReference type="Gene3D" id="2.60.40.680">
    <property type="match status" value="1"/>
</dbReference>
<feature type="domain" description="Cohesin" evidence="4">
    <location>
        <begin position="49"/>
        <end position="151"/>
    </location>
</feature>
<evidence type="ECO:0000256" key="1">
    <source>
        <dbReference type="SAM" id="MobiDB-lite"/>
    </source>
</evidence>